<dbReference type="GO" id="GO:0016740">
    <property type="term" value="F:transferase activity"/>
    <property type="evidence" value="ECO:0007669"/>
    <property type="project" value="UniProtKB-KW"/>
</dbReference>
<comment type="caution">
    <text evidence="1">The sequence shown here is derived from an EMBL/GenBank/DDBJ whole genome shotgun (WGS) entry which is preliminary data.</text>
</comment>
<dbReference type="Proteomes" id="UP001143349">
    <property type="component" value="Unassembled WGS sequence"/>
</dbReference>
<accession>A0AAD3NW31</accession>
<keyword evidence="1" id="KW-0808">Transferase</keyword>
<name>A0AAD3NW31_9RHOB</name>
<dbReference type="InterPro" id="IPR029044">
    <property type="entry name" value="Nucleotide-diphossugar_trans"/>
</dbReference>
<gene>
    <name evidence="1" type="ORF">GCM10017635_02020</name>
</gene>
<dbReference type="SUPFAM" id="SSF53448">
    <property type="entry name" value="Nucleotide-diphospho-sugar transferases"/>
    <property type="match status" value="1"/>
</dbReference>
<dbReference type="EMBL" id="BSFH01000005">
    <property type="protein sequence ID" value="GLK62734.1"/>
    <property type="molecule type" value="Genomic_DNA"/>
</dbReference>
<dbReference type="Gene3D" id="3.90.550.60">
    <property type="match status" value="1"/>
</dbReference>
<evidence type="ECO:0000313" key="1">
    <source>
        <dbReference type="EMBL" id="GLK62734.1"/>
    </source>
</evidence>
<keyword evidence="2" id="KW-1185">Reference proteome</keyword>
<reference evidence="1" key="1">
    <citation type="journal article" date="2014" name="Int. J. Syst. Evol. Microbiol.">
        <title>Complete genome sequence of Corynebacterium casei LMG S-19264T (=DSM 44701T), isolated from a smear-ripened cheese.</title>
        <authorList>
            <consortium name="US DOE Joint Genome Institute (JGI-PGF)"/>
            <person name="Walter F."/>
            <person name="Albersmeier A."/>
            <person name="Kalinowski J."/>
            <person name="Ruckert C."/>
        </authorList>
    </citation>
    <scope>NUCLEOTIDE SEQUENCE</scope>
    <source>
        <strain evidence="1">VKM B-2222</strain>
    </source>
</reference>
<proteinExistence type="predicted"/>
<sequence length="602" mass="68377">MNSMPKEALGRPSLSKGQYPIQSAIWPEHGISTEVPTYVHLSGPAGISLKQGGIHFAPGGRASTDCYYNLFNLGKWRALCGDLPISLWLLGKGQFQLTVWLAAQDKSWNQLYSEAVSINGSLSLPLDLTGFDDPCIVLFFELVALGDGELQDFAWTTSAPPRQYPELMLSVTTFRREEAVTSTIERFARFREASELRDHIRMNIVDNGRSIPESSVAGITVIPNENLGGAGGFARGLLEARKAGATHCLFMDDDASIHMEAITRTWWFLAYSTDPRTAVAGAMINADHRWQIWENGAIFDRGCKPQYFGLDARSTGDVFKMEFETTFPAPRGFYAGWWFFAFPVDQATHMPFPFFVRGDDVSFALANDFRIVTLPGVASIQEGFTDKASPMTWYLDMRSHLAHHLSLPSKHVSWFKLQRMFFSFYLRTIVRFHYESLAAVNLAIEDVLKGPQFFSDNADMTQRRKVLQEMTKSEAWKSVEIPPQPRNGRCSRPLRALLLLTLNGHLLPFANTLGSRLVMSAANRDNFREMYGAKEITFLNTQRTKNYTVQRDRKAFWRESVRMIRNSLKVRSSYAKLRADWQGKYDTYTSEDFWQEKLIKDS</sequence>
<organism evidence="1 2">
    <name type="scientific">Paracoccus kondratievae</name>
    <dbReference type="NCBI Taxonomy" id="135740"/>
    <lineage>
        <taxon>Bacteria</taxon>
        <taxon>Pseudomonadati</taxon>
        <taxon>Pseudomonadota</taxon>
        <taxon>Alphaproteobacteria</taxon>
        <taxon>Rhodobacterales</taxon>
        <taxon>Paracoccaceae</taxon>
        <taxon>Paracoccus</taxon>
    </lineage>
</organism>
<dbReference type="AlphaFoldDB" id="A0AAD3NW31"/>
<reference evidence="1" key="2">
    <citation type="submission" date="2023-01" db="EMBL/GenBank/DDBJ databases">
        <authorList>
            <person name="Sun Q."/>
            <person name="Evtushenko L."/>
        </authorList>
    </citation>
    <scope>NUCLEOTIDE SEQUENCE</scope>
    <source>
        <strain evidence="1">VKM B-2222</strain>
    </source>
</reference>
<evidence type="ECO:0000313" key="2">
    <source>
        <dbReference type="Proteomes" id="UP001143349"/>
    </source>
</evidence>
<protein>
    <submittedName>
        <fullName evidence="1">Glycosyl transferase</fullName>
    </submittedName>
</protein>